<feature type="transmembrane region" description="Helical" evidence="1">
    <location>
        <begin position="75"/>
        <end position="96"/>
    </location>
</feature>
<evidence type="ECO:0000313" key="3">
    <source>
        <dbReference type="WBParaSite" id="HCON_00175310-00001"/>
    </source>
</evidence>
<evidence type="ECO:0000256" key="1">
    <source>
        <dbReference type="SAM" id="Phobius"/>
    </source>
</evidence>
<dbReference type="Proteomes" id="UP000025227">
    <property type="component" value="Unplaced"/>
</dbReference>
<keyword evidence="2" id="KW-1185">Reference proteome</keyword>
<dbReference type="WBParaSite" id="HCON_00175310-00001">
    <property type="protein sequence ID" value="HCON_00175310-00001"/>
    <property type="gene ID" value="HCON_00175310"/>
</dbReference>
<keyword evidence="1" id="KW-0472">Membrane</keyword>
<sequence>MARPCKWKKMEAAIATDDPSYGSDYEYDGEDVSSSLIRGFWICHTIVAATAFLLNLVMLFLLLRSTLLKKPFYSLMLVFNVVAVIIQTIIILDVIVSHASSGDHTVYLIRVLSNCFEYVS</sequence>
<organism evidence="2 3">
    <name type="scientific">Haemonchus contortus</name>
    <name type="common">Barber pole worm</name>
    <dbReference type="NCBI Taxonomy" id="6289"/>
    <lineage>
        <taxon>Eukaryota</taxon>
        <taxon>Metazoa</taxon>
        <taxon>Ecdysozoa</taxon>
        <taxon>Nematoda</taxon>
        <taxon>Chromadorea</taxon>
        <taxon>Rhabditida</taxon>
        <taxon>Rhabditina</taxon>
        <taxon>Rhabditomorpha</taxon>
        <taxon>Strongyloidea</taxon>
        <taxon>Trichostrongylidae</taxon>
        <taxon>Haemonchus</taxon>
    </lineage>
</organism>
<dbReference type="AlphaFoldDB" id="A0A912N817"/>
<name>A0A912N817_HAECO</name>
<accession>A0A912N817</accession>
<keyword evidence="1" id="KW-1133">Transmembrane helix</keyword>
<protein>
    <submittedName>
        <fullName evidence="3">G-protein coupled receptors family 1 profile domain-containing protein</fullName>
    </submittedName>
</protein>
<reference evidence="3" key="1">
    <citation type="submission" date="2022-10" db="UniProtKB">
        <authorList>
            <consortium name="WormBaseParasite"/>
        </authorList>
    </citation>
    <scope>IDENTIFICATION</scope>
    <source>
        <strain evidence="3">MHco3</strain>
    </source>
</reference>
<feature type="transmembrane region" description="Helical" evidence="1">
    <location>
        <begin position="39"/>
        <end position="63"/>
    </location>
</feature>
<proteinExistence type="predicted"/>
<keyword evidence="1" id="KW-0812">Transmembrane</keyword>
<evidence type="ECO:0000313" key="2">
    <source>
        <dbReference type="Proteomes" id="UP000025227"/>
    </source>
</evidence>